<dbReference type="GO" id="GO:0006886">
    <property type="term" value="P:intracellular protein transport"/>
    <property type="evidence" value="ECO:0007669"/>
    <property type="project" value="TreeGrafter"/>
</dbReference>
<dbReference type="GO" id="GO:0007034">
    <property type="term" value="P:vacuolar transport"/>
    <property type="evidence" value="ECO:0007669"/>
    <property type="project" value="TreeGrafter"/>
</dbReference>
<evidence type="ECO:0000313" key="8">
    <source>
        <dbReference type="RefSeq" id="XP_030748845.1"/>
    </source>
</evidence>
<dbReference type="GeneID" id="115876938"/>
<keyword evidence="7" id="KW-1185">Reference proteome</keyword>
<dbReference type="InterPro" id="IPR040057">
    <property type="entry name" value="Spe-39"/>
</dbReference>
<dbReference type="AlphaFoldDB" id="A0A6J2XD10"/>
<dbReference type="FunCoup" id="A0A6J2XD10">
    <property type="interactions" value="1792"/>
</dbReference>
<evidence type="ECO:0000256" key="5">
    <source>
        <dbReference type="ARBA" id="ARBA00023329"/>
    </source>
</evidence>
<name>A0A6J2XD10_SITOR</name>
<evidence type="ECO:0000256" key="4">
    <source>
        <dbReference type="ARBA" id="ARBA00022753"/>
    </source>
</evidence>
<gene>
    <name evidence="8" type="primary">LOC115876938</name>
</gene>
<dbReference type="PANTHER" id="PTHR13364">
    <property type="entry name" value="DEFECTIVE SPERMATOGENESIS PROTEIN 39"/>
    <property type="match status" value="1"/>
</dbReference>
<evidence type="ECO:0000256" key="2">
    <source>
        <dbReference type="ARBA" id="ARBA00004541"/>
    </source>
</evidence>
<sequence>MAKSEDDFWNTSSHSGFNFDEDEDTEEQANDNVLFHSLEENVDLPIHLLISKHGLDILLENVRSTLPTIVPPIEETIKKMVHGHKYNLHCYVKFQDKMNLLDQALQTYDANVILKVITYIKTTLKKNIFFHQISKRKVAVKHYAYHLITKNLLEELADFYMATGNSNLLTQIFYLTAHGMVVNKTYLHKKLQCNLEHLLEINPKSKSEISDNLQLINYQLEKNFKSTSVINQLVELCKAQPSTAKGMEDILEFKKYFRIDDFTFDWTITNVFCTMKLWSNLKDYFIKSNWLTKKNSLKTSISAEAFLELLHKHDAPKEVLEQVLGCFSDSERALYFANLYKCHTFIIQYYVQQKDRQALIHYREKIVPYTPEYYLIDISLQTMEGKKRN</sequence>
<dbReference type="InParanoid" id="A0A6J2XD10"/>
<dbReference type="OrthoDB" id="9977282at2759"/>
<keyword evidence="5" id="KW-0968">Cytoplasmic vesicle</keyword>
<dbReference type="GO" id="GO:0005769">
    <property type="term" value="C:early endosome"/>
    <property type="evidence" value="ECO:0007669"/>
    <property type="project" value="UniProtKB-SubCell"/>
</dbReference>
<evidence type="ECO:0000256" key="6">
    <source>
        <dbReference type="SAM" id="MobiDB-lite"/>
    </source>
</evidence>
<dbReference type="Proteomes" id="UP000504635">
    <property type="component" value="Unplaced"/>
</dbReference>
<dbReference type="GO" id="GO:0005770">
    <property type="term" value="C:late endosome"/>
    <property type="evidence" value="ECO:0007669"/>
    <property type="project" value="UniProtKB-SubCell"/>
</dbReference>
<protein>
    <submittedName>
        <fullName evidence="8">Spermatogenesis-defective protein 39 homolog</fullName>
    </submittedName>
</protein>
<evidence type="ECO:0000256" key="1">
    <source>
        <dbReference type="ARBA" id="ARBA00004412"/>
    </source>
</evidence>
<feature type="region of interest" description="Disordered" evidence="6">
    <location>
        <begin position="1"/>
        <end position="23"/>
    </location>
</feature>
<proteinExistence type="predicted"/>
<dbReference type="KEGG" id="soy:115876938"/>
<organism evidence="7 8">
    <name type="scientific">Sitophilus oryzae</name>
    <name type="common">Rice weevil</name>
    <name type="synonym">Curculio oryzae</name>
    <dbReference type="NCBI Taxonomy" id="7048"/>
    <lineage>
        <taxon>Eukaryota</taxon>
        <taxon>Metazoa</taxon>
        <taxon>Ecdysozoa</taxon>
        <taxon>Arthropoda</taxon>
        <taxon>Hexapoda</taxon>
        <taxon>Insecta</taxon>
        <taxon>Pterygota</taxon>
        <taxon>Neoptera</taxon>
        <taxon>Endopterygota</taxon>
        <taxon>Coleoptera</taxon>
        <taxon>Polyphaga</taxon>
        <taxon>Cucujiformia</taxon>
        <taxon>Curculionidae</taxon>
        <taxon>Dryophthorinae</taxon>
        <taxon>Sitophilus</taxon>
    </lineage>
</organism>
<keyword evidence="4" id="KW-0967">Endosome</keyword>
<reference evidence="8" key="1">
    <citation type="submission" date="2025-08" db="UniProtKB">
        <authorList>
            <consortium name="RefSeq"/>
        </authorList>
    </citation>
    <scope>IDENTIFICATION</scope>
    <source>
        <tissue evidence="8">Gonads</tissue>
    </source>
</reference>
<dbReference type="PANTHER" id="PTHR13364:SF6">
    <property type="entry name" value="SPERMATOGENESIS-DEFECTIVE PROTEIN 39 HOMOLOG"/>
    <property type="match status" value="1"/>
</dbReference>
<evidence type="ECO:0000313" key="7">
    <source>
        <dbReference type="Proteomes" id="UP000504635"/>
    </source>
</evidence>
<comment type="subcellular location">
    <subcellularLocation>
        <location evidence="2">Cytoplasmic vesicle</location>
    </subcellularLocation>
    <subcellularLocation>
        <location evidence="1">Early endosome</location>
    </subcellularLocation>
    <subcellularLocation>
        <location evidence="3">Late endosome</location>
    </subcellularLocation>
</comment>
<dbReference type="RefSeq" id="XP_030748845.1">
    <property type="nucleotide sequence ID" value="XM_030892985.1"/>
</dbReference>
<accession>A0A6J2XD10</accession>
<evidence type="ECO:0000256" key="3">
    <source>
        <dbReference type="ARBA" id="ARBA00004603"/>
    </source>
</evidence>